<dbReference type="GO" id="GO:0065002">
    <property type="term" value="P:intracellular protein transmembrane transport"/>
    <property type="evidence" value="ECO:0007669"/>
    <property type="project" value="UniProtKB-UniRule"/>
</dbReference>
<reference evidence="14 17" key="1">
    <citation type="journal article" date="2013" name="Genome Biol.">
        <title>Comparative genomics of the core and accessory genomes of 48 Sinorhizobium strains comprising five genospecies.</title>
        <authorList>
            <person name="Sugawara M."/>
            <person name="Epstein B."/>
            <person name="Badgley B.D."/>
            <person name="Unno T."/>
            <person name="Xu L."/>
            <person name="Reese J."/>
            <person name="Gyaneshwar P."/>
            <person name="Denny R."/>
            <person name="Mudge J."/>
            <person name="Bharti A.K."/>
            <person name="Farmer A.D."/>
            <person name="May G.D."/>
            <person name="Woodward J.E."/>
            <person name="Medigue C."/>
            <person name="Vallenet D."/>
            <person name="Lajus A."/>
            <person name="Rouy Z."/>
            <person name="Martinez-Vaz B."/>
            <person name="Tiffin P."/>
            <person name="Young N.D."/>
            <person name="Sadowsky M.J."/>
        </authorList>
    </citation>
    <scope>NUCLEOTIDE SEQUENCE [LARGE SCALE GENOMIC DNA]</scope>
    <source>
        <strain evidence="14 17">USDA205</strain>
    </source>
</reference>
<feature type="domain" description="Protein export membrane protein SecD/SecF C-terminal" evidence="11">
    <location>
        <begin position="355"/>
        <end position="518"/>
    </location>
</feature>
<dbReference type="PANTHER" id="PTHR30081">
    <property type="entry name" value="PROTEIN-EXPORT MEMBRANE PROTEIN SEC"/>
    <property type="match status" value="1"/>
</dbReference>
<dbReference type="GO" id="GO:0015450">
    <property type="term" value="F:protein-transporting ATPase activity"/>
    <property type="evidence" value="ECO:0007669"/>
    <property type="project" value="InterPro"/>
</dbReference>
<evidence type="ECO:0000256" key="7">
    <source>
        <dbReference type="ARBA" id="ARBA00023010"/>
    </source>
</evidence>
<dbReference type="Pfam" id="PF21760">
    <property type="entry name" value="SecD_1st"/>
    <property type="match status" value="1"/>
</dbReference>
<feature type="transmembrane region" description="Helical" evidence="9">
    <location>
        <begin position="808"/>
        <end position="830"/>
    </location>
</feature>
<feature type="transmembrane region" description="Helical" evidence="9">
    <location>
        <begin position="467"/>
        <end position="493"/>
    </location>
</feature>
<evidence type="ECO:0000256" key="6">
    <source>
        <dbReference type="ARBA" id="ARBA00022989"/>
    </source>
</evidence>
<keyword evidence="7 9" id="KW-0811">Translocation</keyword>
<comment type="caution">
    <text evidence="9">Lacks conserved residue(s) required for the propagation of feature annotation.</text>
</comment>
<dbReference type="AlphaFoldDB" id="A0A2A6LUL1"/>
<feature type="transmembrane region" description="Helical" evidence="9">
    <location>
        <begin position="400"/>
        <end position="421"/>
    </location>
</feature>
<evidence type="ECO:0000313" key="15">
    <source>
        <dbReference type="EMBL" id="PDT45819.1"/>
    </source>
</evidence>
<comment type="similarity">
    <text evidence="10">Belongs to the SecD/SecF family. SecF subfamily.</text>
</comment>
<dbReference type="Gene3D" id="3.30.70.3400">
    <property type="match status" value="1"/>
</dbReference>
<dbReference type="InterPro" id="IPR054384">
    <property type="entry name" value="SecDF_P1_head"/>
</dbReference>
<keyword evidence="2 9" id="KW-0813">Transport</keyword>
<evidence type="ECO:0000259" key="11">
    <source>
        <dbReference type="Pfam" id="PF02355"/>
    </source>
</evidence>
<feature type="transmembrane region" description="Helical" evidence="9">
    <location>
        <begin position="499"/>
        <end position="523"/>
    </location>
</feature>
<dbReference type="HAMAP" id="MF_01464_B">
    <property type="entry name" value="SecF_B"/>
    <property type="match status" value="1"/>
</dbReference>
<evidence type="ECO:0000256" key="10">
    <source>
        <dbReference type="HAMAP-Rule" id="MF_01464"/>
    </source>
</evidence>
<evidence type="ECO:0000256" key="1">
    <source>
        <dbReference type="ARBA" id="ARBA00004651"/>
    </source>
</evidence>
<evidence type="ECO:0000256" key="2">
    <source>
        <dbReference type="ARBA" id="ARBA00022448"/>
    </source>
</evidence>
<keyword evidence="6 9" id="KW-1133">Transmembrane helix</keyword>
<keyword evidence="4 9" id="KW-0812">Transmembrane</keyword>
<feature type="transmembrane region" description="Helical" evidence="9">
    <location>
        <begin position="729"/>
        <end position="751"/>
    </location>
</feature>
<sequence length="856" mass="92019">MPKFSPLKNILIWLVVLAGFAFALPNIVPREHLAGWPVWLPHRQVPLGLDLQGGSDIVLKIDRDNLVAERLETTIARIAQALRDADIGYTGLSGSGQEIQFRLRDASKAAAAREALSALTAPVEAPDHTGSPIRELIADGASGQEPLRLRLTDEGIDFRLSAALTQAVEAVRRRVGEVVAVEPVIRRRGTDRLSIQIPGLEDPQRLKDLLGQRGDLAFRWLDTSMPPQQALDTRPPAASEVLYSLDDPPVPYLVERQAFVSTPDFADAQPGLDPKTGEPVVDIKLRTDASERLTSLLQSASRRQFAIVLDGQVVSTPALGDVIEGDTARLSADLSEEGAENFAALLRAGPLPVSLTVIEERTVGPEVGTDAIANGLTAGLVAAAAVAACMIGFYGFFGLVAVIAVIVNVVLIIAVLSLLGITLTLPGIAGIILTIGVAVDSNVLIYERLREEVRSSSEPLRKALDNGFSRVLTSIFDANLTMLIAGAMLFLLGTGAIRGFAATLAIGSITTILTAHSLTRRLIRGWYRRRRPKHLPRGIRTGFFAEADIRFMALRNPVFIVMASLSLASLVLLVSLGLNMGADFKGGSLLELRSKAGAADVADLRARLDELNLAEVQIQELGSARDILLRIPSQEAGDNADQTAMGLVRAELEDDYSFRRVEVVGPAVSGELTRAGTLAVAAAILAIIFYVWVRFDWKFAAGAVITTLHDVLLTMGFLVVTGIEFNLASLAALLTIVCYSLNDTMVIYDRVRENLARYRRMPLSVLIDASINQTLSRTVLTAITTALALVALYLFGESRVVQSFSATLLFGVVIGTISSIYIAGPVLILFNRRNNRLDGTLGGRGTIRHDKATGAA</sequence>
<feature type="transmembrane region" description="Helical" evidence="9">
    <location>
        <begin position="558"/>
        <end position="578"/>
    </location>
</feature>
<dbReference type="Proteomes" id="UP000220353">
    <property type="component" value="Unassembled WGS sequence"/>
</dbReference>
<comment type="similarity">
    <text evidence="9">Belongs to the SecD/SecF family. SecD subfamily.</text>
</comment>
<dbReference type="InterPro" id="IPR022645">
    <property type="entry name" value="SecD/SecF_bac"/>
</dbReference>
<dbReference type="GO" id="GO:0005886">
    <property type="term" value="C:plasma membrane"/>
    <property type="evidence" value="ECO:0007669"/>
    <property type="project" value="UniProtKB-SubCell"/>
</dbReference>
<dbReference type="RefSeq" id="WP_037393390.1">
    <property type="nucleotide sequence ID" value="NZ_BJNI01000004.1"/>
</dbReference>
<feature type="transmembrane region" description="Helical" evidence="9">
    <location>
        <begin position="779"/>
        <end position="796"/>
    </location>
</feature>
<dbReference type="InterPro" id="IPR055344">
    <property type="entry name" value="SecD_SecF_C_bact"/>
</dbReference>
<evidence type="ECO:0000256" key="3">
    <source>
        <dbReference type="ARBA" id="ARBA00022475"/>
    </source>
</evidence>
<comment type="function">
    <text evidence="9">Part of the Sec protein translocase complex. Interacts with the SecYEG preprotein conducting channel. SecDF uses the proton motive force (PMF) to complete protein translocation after the ATP-dependent function of SecA.</text>
</comment>
<dbReference type="Gene3D" id="1.20.1640.10">
    <property type="entry name" value="Multidrug efflux transporter AcrB transmembrane domain"/>
    <property type="match status" value="2"/>
</dbReference>
<evidence type="ECO:0000259" key="12">
    <source>
        <dbReference type="Pfam" id="PF21760"/>
    </source>
</evidence>
<dbReference type="NCBIfam" id="TIGR01129">
    <property type="entry name" value="secD"/>
    <property type="match status" value="1"/>
</dbReference>
<feature type="transmembrane region" description="Helical" evidence="9">
    <location>
        <begin position="700"/>
        <end position="723"/>
    </location>
</feature>
<dbReference type="GO" id="GO:0043952">
    <property type="term" value="P:protein transport by the Sec complex"/>
    <property type="evidence" value="ECO:0007669"/>
    <property type="project" value="UniProtKB-UniRule"/>
</dbReference>
<dbReference type="PANTHER" id="PTHR30081:SF1">
    <property type="entry name" value="PROTEIN TRANSLOCASE SUBUNIT SECD"/>
    <property type="match status" value="1"/>
</dbReference>
<dbReference type="EMBL" id="WISZ01000098">
    <property type="protein sequence ID" value="MQX09010.1"/>
    <property type="molecule type" value="Genomic_DNA"/>
</dbReference>
<evidence type="ECO:0000256" key="4">
    <source>
        <dbReference type="ARBA" id="ARBA00022692"/>
    </source>
</evidence>
<dbReference type="NCBIfam" id="TIGR00916">
    <property type="entry name" value="2A0604s01"/>
    <property type="match status" value="2"/>
</dbReference>
<dbReference type="InterPro" id="IPR005791">
    <property type="entry name" value="SecD"/>
</dbReference>
<name>A0A2A6LUL1_RHIFR</name>
<evidence type="ECO:0000256" key="9">
    <source>
        <dbReference type="HAMAP-Rule" id="MF_01463"/>
    </source>
</evidence>
<dbReference type="SUPFAM" id="SSF82866">
    <property type="entry name" value="Multidrug efflux transporter AcrB transmembrane domain"/>
    <property type="match status" value="2"/>
</dbReference>
<gene>
    <name evidence="9" type="primary">secD</name>
    <name evidence="10" type="synonym">secF</name>
    <name evidence="15" type="ORF">CO661_21925</name>
    <name evidence="14" type="ORF">GHK48_12100</name>
</gene>
<feature type="domain" description="Protein export membrane protein SecD/SecF C-terminal" evidence="11">
    <location>
        <begin position="651"/>
        <end position="831"/>
    </location>
</feature>
<evidence type="ECO:0000259" key="13">
    <source>
        <dbReference type="Pfam" id="PF22599"/>
    </source>
</evidence>
<dbReference type="GO" id="GO:0006605">
    <property type="term" value="P:protein targeting"/>
    <property type="evidence" value="ECO:0007669"/>
    <property type="project" value="UniProtKB-UniRule"/>
</dbReference>
<dbReference type="NCBIfam" id="NF011315">
    <property type="entry name" value="PRK14726.1"/>
    <property type="match status" value="1"/>
</dbReference>
<protein>
    <recommendedName>
        <fullName evidence="9 10">Multifunctional fusion protein</fullName>
    </recommendedName>
    <domain>
        <recommendedName>
            <fullName evidence="9">Protein translocase subunit SecD</fullName>
        </recommendedName>
    </domain>
    <domain>
        <recommendedName>
            <fullName evidence="10">Protein-export membrane protein SecF</fullName>
        </recommendedName>
    </domain>
</protein>
<keyword evidence="3 9" id="KW-1003">Cell membrane</keyword>
<dbReference type="EMBL" id="NWTC01000018">
    <property type="protein sequence ID" value="PDT45819.1"/>
    <property type="molecule type" value="Genomic_DNA"/>
</dbReference>
<reference evidence="14" key="3">
    <citation type="submission" date="2019-10" db="EMBL/GenBank/DDBJ databases">
        <authorList>
            <person name="Sugawara M."/>
            <person name="Epstein B."/>
            <person name="Badgley B."/>
            <person name="Unno T."/>
            <person name="Xu L."/>
            <person name="Reese J."/>
            <person name="Gyaneshwar P."/>
            <person name="Denny R."/>
            <person name="Mudege J."/>
            <person name="Bharti A."/>
            <person name="Farmer A."/>
            <person name="May G."/>
            <person name="Woodward J."/>
            <person name="Medigue C."/>
            <person name="Vallenet D."/>
            <person name="Lajus A."/>
            <person name="Rouy Z."/>
            <person name="Martinez-Vaz B."/>
            <person name="Tiffin P."/>
            <person name="Young N."/>
            <person name="Sadowsky M."/>
        </authorList>
    </citation>
    <scope>NUCLEOTIDE SEQUENCE</scope>
    <source>
        <strain evidence="14">USDA205</strain>
    </source>
</reference>
<dbReference type="GeneID" id="48972868"/>
<dbReference type="Pfam" id="PF22599">
    <property type="entry name" value="SecDF_P1_head"/>
    <property type="match status" value="1"/>
</dbReference>
<feature type="domain" description="Protein translocase subunit SecDF P1" evidence="12">
    <location>
        <begin position="165"/>
        <end position="222"/>
    </location>
</feature>
<dbReference type="InterPro" id="IPR005665">
    <property type="entry name" value="SecF_bac"/>
</dbReference>
<accession>A0A2A6LUL1</accession>
<comment type="subunit">
    <text evidence="9">Forms a complex with SecF. Part of the essential Sec protein translocation apparatus which comprises SecA, SecYEG and auxiliary proteins SecDF-YajC and YidC.</text>
</comment>
<evidence type="ECO:0000256" key="8">
    <source>
        <dbReference type="ARBA" id="ARBA00023136"/>
    </source>
</evidence>
<dbReference type="Pfam" id="PF02355">
    <property type="entry name" value="SecD_SecF_C"/>
    <property type="match status" value="2"/>
</dbReference>
<evidence type="ECO:0000313" key="16">
    <source>
        <dbReference type="Proteomes" id="UP000220353"/>
    </source>
</evidence>
<dbReference type="HAMAP" id="MF_01463_B">
    <property type="entry name" value="SecD_B"/>
    <property type="match status" value="1"/>
</dbReference>
<dbReference type="InterPro" id="IPR048631">
    <property type="entry name" value="SecD_1st"/>
</dbReference>
<comment type="subunit">
    <text evidence="10">Forms a complex with SecD. Part of the essential Sec protein translocation apparatus which comprises SecA, SecYEG and auxiliary proteins SecDF-YajC and YidC.</text>
</comment>
<feature type="domain" description="SecDF P1 head subdomain" evidence="13">
    <location>
        <begin position="240"/>
        <end position="353"/>
    </location>
</feature>
<dbReference type="Pfam" id="PF07549">
    <property type="entry name" value="Sec_GG"/>
    <property type="match status" value="2"/>
</dbReference>
<organism evidence="15 16">
    <name type="scientific">Rhizobium fredii</name>
    <name type="common">Sinorhizobium fredii</name>
    <dbReference type="NCBI Taxonomy" id="380"/>
    <lineage>
        <taxon>Bacteria</taxon>
        <taxon>Pseudomonadati</taxon>
        <taxon>Pseudomonadota</taxon>
        <taxon>Alphaproteobacteria</taxon>
        <taxon>Hyphomicrobiales</taxon>
        <taxon>Rhizobiaceae</taxon>
        <taxon>Sinorhizobium/Ensifer group</taxon>
        <taxon>Sinorhizobium</taxon>
    </lineage>
</organism>
<evidence type="ECO:0000313" key="14">
    <source>
        <dbReference type="EMBL" id="MQX09010.1"/>
    </source>
</evidence>
<feature type="transmembrane region" description="Helical" evidence="9">
    <location>
        <begin position="675"/>
        <end position="693"/>
    </location>
</feature>
<dbReference type="NCBIfam" id="NF009583">
    <property type="entry name" value="PRK13024.1-3"/>
    <property type="match status" value="1"/>
</dbReference>
<dbReference type="Proteomes" id="UP000466694">
    <property type="component" value="Unassembled WGS sequence"/>
</dbReference>
<proteinExistence type="inferred from homology"/>
<dbReference type="InterPro" id="IPR022813">
    <property type="entry name" value="SecD/SecF_arch_bac"/>
</dbReference>
<comment type="caution">
    <text evidence="15">The sequence shown here is derived from an EMBL/GenBank/DDBJ whole genome shotgun (WGS) entry which is preliminary data.</text>
</comment>
<comment type="subcellular location">
    <subcellularLocation>
        <location evidence="1 9">Cell membrane</location>
        <topology evidence="1 9">Multi-pass membrane protein</topology>
    </subcellularLocation>
</comment>
<evidence type="ECO:0000256" key="5">
    <source>
        <dbReference type="ARBA" id="ARBA00022927"/>
    </source>
</evidence>
<dbReference type="Gene3D" id="3.30.1360.200">
    <property type="match status" value="1"/>
</dbReference>
<dbReference type="NCBIfam" id="TIGR00966">
    <property type="entry name" value="transloc_SecF"/>
    <property type="match status" value="1"/>
</dbReference>
<keyword evidence="8 9" id="KW-0472">Membrane</keyword>
<keyword evidence="5 9" id="KW-0653">Protein transport</keyword>
<reference evidence="15 16" key="2">
    <citation type="submission" date="2017-09" db="EMBL/GenBank/DDBJ databases">
        <title>Comparative genomics of rhizobia isolated from Phaseolus vulgaris in China.</title>
        <authorList>
            <person name="Tong W."/>
        </authorList>
    </citation>
    <scope>NUCLEOTIDE SEQUENCE [LARGE SCALE GENOMIC DNA]</scope>
    <source>
        <strain evidence="15 16">PCH1</strain>
    </source>
</reference>
<evidence type="ECO:0000313" key="17">
    <source>
        <dbReference type="Proteomes" id="UP000466694"/>
    </source>
</evidence>
<dbReference type="InterPro" id="IPR022646">
    <property type="entry name" value="SecD/SecF_CS"/>
</dbReference>
<feature type="transmembrane region" description="Helical" evidence="9">
    <location>
        <begin position="427"/>
        <end position="446"/>
    </location>
</feature>
<dbReference type="PRINTS" id="PR01755">
    <property type="entry name" value="SECFTRNLCASE"/>
</dbReference>
<dbReference type="InterPro" id="IPR048634">
    <property type="entry name" value="SecD_SecF_C"/>
</dbReference>